<dbReference type="EMBL" id="JAUSWN010000011">
    <property type="protein sequence ID" value="MDQ0479816.1"/>
    <property type="molecule type" value="Genomic_DNA"/>
</dbReference>
<dbReference type="Pfam" id="PF07963">
    <property type="entry name" value="N_methyl"/>
    <property type="match status" value="1"/>
</dbReference>
<dbReference type="Gene3D" id="3.30.700.10">
    <property type="entry name" value="Glycoprotein, Type 4 Pilin"/>
    <property type="match status" value="1"/>
</dbReference>
<keyword evidence="1" id="KW-0812">Transmembrane</keyword>
<dbReference type="RefSeq" id="WP_307355752.1">
    <property type="nucleotide sequence ID" value="NZ_BAAACJ010000001.1"/>
</dbReference>
<keyword evidence="3" id="KW-1185">Reference proteome</keyword>
<name>A0ABU0JUC1_HATLI</name>
<reference evidence="2 3" key="1">
    <citation type="submission" date="2023-07" db="EMBL/GenBank/DDBJ databases">
        <title>Genomic Encyclopedia of Type Strains, Phase IV (KMG-IV): sequencing the most valuable type-strain genomes for metagenomic binning, comparative biology and taxonomic classification.</title>
        <authorList>
            <person name="Goeker M."/>
        </authorList>
    </citation>
    <scope>NUCLEOTIDE SEQUENCE [LARGE SCALE GENOMIC DNA]</scope>
    <source>
        <strain evidence="2 3">DSM 1400</strain>
    </source>
</reference>
<dbReference type="InterPro" id="IPR045584">
    <property type="entry name" value="Pilin-like"/>
</dbReference>
<protein>
    <submittedName>
        <fullName evidence="2">Prepilin-type N-terminal cleavage/methylation domain-containing protein</fullName>
    </submittedName>
</protein>
<evidence type="ECO:0000313" key="2">
    <source>
        <dbReference type="EMBL" id="MDQ0479816.1"/>
    </source>
</evidence>
<comment type="caution">
    <text evidence="2">The sequence shown here is derived from an EMBL/GenBank/DDBJ whole genome shotgun (WGS) entry which is preliminary data.</text>
</comment>
<proteinExistence type="predicted"/>
<keyword evidence="1" id="KW-0472">Membrane</keyword>
<keyword evidence="1" id="KW-1133">Transmembrane helix</keyword>
<gene>
    <name evidence="2" type="ORF">QOZ93_001558</name>
</gene>
<sequence>MKEKQKGFTLIELLVVISIISVFGSIFFMAYKRVEYNKTQKELNFYANCSLDFINNSIEICRSQNKKGRIIYNFNKNVLELYMNEGKYKDSLRFPKNIKLICGFPTRERININNLGLITEGGTITFKNHNGEKGEVVISVYTNKRKIKK</sequence>
<evidence type="ECO:0000256" key="1">
    <source>
        <dbReference type="SAM" id="Phobius"/>
    </source>
</evidence>
<dbReference type="NCBIfam" id="TIGR02532">
    <property type="entry name" value="IV_pilin_GFxxxE"/>
    <property type="match status" value="1"/>
</dbReference>
<dbReference type="InterPro" id="IPR012902">
    <property type="entry name" value="N_methyl_site"/>
</dbReference>
<dbReference type="Proteomes" id="UP001224418">
    <property type="component" value="Unassembled WGS sequence"/>
</dbReference>
<feature type="transmembrane region" description="Helical" evidence="1">
    <location>
        <begin position="7"/>
        <end position="31"/>
    </location>
</feature>
<dbReference type="SUPFAM" id="SSF54523">
    <property type="entry name" value="Pili subunits"/>
    <property type="match status" value="1"/>
</dbReference>
<organism evidence="2 3">
    <name type="scientific">Hathewaya limosa</name>
    <name type="common">Clostridium limosum</name>
    <dbReference type="NCBI Taxonomy" id="1536"/>
    <lineage>
        <taxon>Bacteria</taxon>
        <taxon>Bacillati</taxon>
        <taxon>Bacillota</taxon>
        <taxon>Clostridia</taxon>
        <taxon>Eubacteriales</taxon>
        <taxon>Clostridiaceae</taxon>
        <taxon>Hathewaya</taxon>
    </lineage>
</organism>
<evidence type="ECO:0000313" key="3">
    <source>
        <dbReference type="Proteomes" id="UP001224418"/>
    </source>
</evidence>
<accession>A0ABU0JUC1</accession>
<dbReference type="PROSITE" id="PS00409">
    <property type="entry name" value="PROKAR_NTER_METHYL"/>
    <property type="match status" value="1"/>
</dbReference>